<dbReference type="GO" id="GO:0030313">
    <property type="term" value="C:cell envelope"/>
    <property type="evidence" value="ECO:0007669"/>
    <property type="project" value="UniProtKB-SubCell"/>
</dbReference>
<dbReference type="InterPro" id="IPR050553">
    <property type="entry name" value="Thioredoxin_ResA/DsbE_sf"/>
</dbReference>
<dbReference type="SUPFAM" id="SSF52833">
    <property type="entry name" value="Thioredoxin-like"/>
    <property type="match status" value="1"/>
</dbReference>
<dbReference type="InterPro" id="IPR036249">
    <property type="entry name" value="Thioredoxin-like_sf"/>
</dbReference>
<feature type="domain" description="Thioredoxin" evidence="5">
    <location>
        <begin position="233"/>
        <end position="371"/>
    </location>
</feature>
<dbReference type="GO" id="GO:0017004">
    <property type="term" value="P:cytochrome complex assembly"/>
    <property type="evidence" value="ECO:0007669"/>
    <property type="project" value="UniProtKB-KW"/>
</dbReference>
<gene>
    <name evidence="6" type="ORF">FSB75_18355</name>
</gene>
<evidence type="ECO:0000256" key="4">
    <source>
        <dbReference type="ARBA" id="ARBA00023284"/>
    </source>
</evidence>
<dbReference type="InterPro" id="IPR025380">
    <property type="entry name" value="DUF4369"/>
</dbReference>
<organism evidence="6 7">
    <name type="scientific">Flavisolibacter ginsenosidimutans</name>
    <dbReference type="NCBI Taxonomy" id="661481"/>
    <lineage>
        <taxon>Bacteria</taxon>
        <taxon>Pseudomonadati</taxon>
        <taxon>Bacteroidota</taxon>
        <taxon>Chitinophagia</taxon>
        <taxon>Chitinophagales</taxon>
        <taxon>Chitinophagaceae</taxon>
        <taxon>Flavisolibacter</taxon>
    </lineage>
</organism>
<dbReference type="EMBL" id="CP042433">
    <property type="protein sequence ID" value="QEC57782.1"/>
    <property type="molecule type" value="Genomic_DNA"/>
</dbReference>
<sequence length="371" mass="40512">MKKYSWITVLAGLFACTAKSDNGRTFDVEGTVKNASAKMIYLEEDVPAGQPTIMDSATIKNDGSFRLQAPVKEESLYQLRLKDRPTPLAFVVSDAPKVSVQADAGSPQAYTVKGSPATEALVAFDKNTIEQVNNLLTQERTVDSLRQNKAPDSLVNAAYAKLETAANDANNNALQFFKESKSPVLTVYAISSYLNSMNNIGVKGLSRAEIVDVVNATAARFPNHAGVQAVKKSLAPSKAPDFTQPDASGKPVALSSFKGKYVLLDFWASWCGPCRKDNPNVVKAYNEFKDKNFTVFGVSLDQNKDAWLKAIQQDGLTWTHVSDLKFWNNDAAVLYGVQAIPANFLIDPDGNIIAQDLHGEEIAETLRRIIK</sequence>
<dbReference type="PROSITE" id="PS00194">
    <property type="entry name" value="THIOREDOXIN_1"/>
    <property type="match status" value="1"/>
</dbReference>
<dbReference type="InterPro" id="IPR000866">
    <property type="entry name" value="AhpC/TSA"/>
</dbReference>
<keyword evidence="2" id="KW-0201">Cytochrome c-type biogenesis</keyword>
<keyword evidence="3" id="KW-1015">Disulfide bond</keyword>
<dbReference type="KEGG" id="fgg:FSB75_18355"/>
<protein>
    <submittedName>
        <fullName evidence="6">AhpC/TSA family protein</fullName>
    </submittedName>
</protein>
<evidence type="ECO:0000313" key="6">
    <source>
        <dbReference type="EMBL" id="QEC57782.1"/>
    </source>
</evidence>
<dbReference type="GO" id="GO:0016491">
    <property type="term" value="F:oxidoreductase activity"/>
    <property type="evidence" value="ECO:0007669"/>
    <property type="project" value="InterPro"/>
</dbReference>
<keyword evidence="7" id="KW-1185">Reference proteome</keyword>
<dbReference type="RefSeq" id="WP_146790462.1">
    <property type="nucleotide sequence ID" value="NZ_BAABIO010000003.1"/>
</dbReference>
<evidence type="ECO:0000256" key="1">
    <source>
        <dbReference type="ARBA" id="ARBA00004196"/>
    </source>
</evidence>
<evidence type="ECO:0000256" key="2">
    <source>
        <dbReference type="ARBA" id="ARBA00022748"/>
    </source>
</evidence>
<evidence type="ECO:0000256" key="3">
    <source>
        <dbReference type="ARBA" id="ARBA00023157"/>
    </source>
</evidence>
<dbReference type="InterPro" id="IPR013766">
    <property type="entry name" value="Thioredoxin_domain"/>
</dbReference>
<dbReference type="CDD" id="cd02966">
    <property type="entry name" value="TlpA_like_family"/>
    <property type="match status" value="1"/>
</dbReference>
<dbReference type="PROSITE" id="PS51352">
    <property type="entry name" value="THIOREDOXIN_2"/>
    <property type="match status" value="1"/>
</dbReference>
<name>A0A5B8UN38_9BACT</name>
<dbReference type="Gene3D" id="3.40.30.10">
    <property type="entry name" value="Glutaredoxin"/>
    <property type="match status" value="1"/>
</dbReference>
<evidence type="ECO:0000259" key="5">
    <source>
        <dbReference type="PROSITE" id="PS51352"/>
    </source>
</evidence>
<dbReference type="Pfam" id="PF00578">
    <property type="entry name" value="AhpC-TSA"/>
    <property type="match status" value="1"/>
</dbReference>
<comment type="subcellular location">
    <subcellularLocation>
        <location evidence="1">Cell envelope</location>
    </subcellularLocation>
</comment>
<evidence type="ECO:0000313" key="7">
    <source>
        <dbReference type="Proteomes" id="UP000321204"/>
    </source>
</evidence>
<reference evidence="6 7" key="1">
    <citation type="journal article" date="2015" name="Int. J. Syst. Evol. Microbiol.">
        <title>Flavisolibacter ginsenosidimutans sp. nov., with ginsenoside-converting activity isolated from soil used for cultivating ginseng.</title>
        <authorList>
            <person name="Zhao Y."/>
            <person name="Liu Q."/>
            <person name="Kang M.S."/>
            <person name="Jin F."/>
            <person name="Yu H."/>
            <person name="Im W.T."/>
        </authorList>
    </citation>
    <scope>NUCLEOTIDE SEQUENCE [LARGE SCALE GENOMIC DNA]</scope>
    <source>
        <strain evidence="6 7">Gsoil 636</strain>
    </source>
</reference>
<proteinExistence type="predicted"/>
<dbReference type="OrthoDB" id="750178at2"/>
<dbReference type="Proteomes" id="UP000321204">
    <property type="component" value="Chromosome"/>
</dbReference>
<dbReference type="AlphaFoldDB" id="A0A5B8UN38"/>
<dbReference type="GO" id="GO:0016209">
    <property type="term" value="F:antioxidant activity"/>
    <property type="evidence" value="ECO:0007669"/>
    <property type="project" value="InterPro"/>
</dbReference>
<keyword evidence="4" id="KW-0676">Redox-active center</keyword>
<accession>A0A5B8UN38</accession>
<dbReference type="Pfam" id="PF14289">
    <property type="entry name" value="DUF4369"/>
    <property type="match status" value="1"/>
</dbReference>
<dbReference type="InterPro" id="IPR017937">
    <property type="entry name" value="Thioredoxin_CS"/>
</dbReference>
<dbReference type="PROSITE" id="PS51257">
    <property type="entry name" value="PROKAR_LIPOPROTEIN"/>
    <property type="match status" value="1"/>
</dbReference>
<dbReference type="PANTHER" id="PTHR42852">
    <property type="entry name" value="THIOL:DISULFIDE INTERCHANGE PROTEIN DSBE"/>
    <property type="match status" value="1"/>
</dbReference>
<dbReference type="PANTHER" id="PTHR42852:SF6">
    <property type="entry name" value="THIOL:DISULFIDE INTERCHANGE PROTEIN DSBE"/>
    <property type="match status" value="1"/>
</dbReference>